<dbReference type="Pfam" id="PF08264">
    <property type="entry name" value="Anticodon_1"/>
    <property type="match status" value="1"/>
</dbReference>
<proteinExistence type="inferred from homology"/>
<evidence type="ECO:0000256" key="3">
    <source>
        <dbReference type="ARBA" id="ARBA00022598"/>
    </source>
</evidence>
<dbReference type="AlphaFoldDB" id="A0AAU0PXP7"/>
<evidence type="ECO:0000256" key="8">
    <source>
        <dbReference type="ARBA" id="ARBA00047469"/>
    </source>
</evidence>
<dbReference type="Pfam" id="PF09334">
    <property type="entry name" value="tRNA-synt_1g"/>
    <property type="match status" value="1"/>
</dbReference>
<feature type="binding site" evidence="9">
    <location>
        <position position="815"/>
    </location>
    <ligand>
        <name>ATP</name>
        <dbReference type="ChEBI" id="CHEBI:30616"/>
    </ligand>
</feature>
<evidence type="ECO:0000256" key="7">
    <source>
        <dbReference type="ARBA" id="ARBA00023146"/>
    </source>
</evidence>
<evidence type="ECO:0000256" key="4">
    <source>
        <dbReference type="ARBA" id="ARBA00022741"/>
    </source>
</evidence>
<evidence type="ECO:0000256" key="10">
    <source>
        <dbReference type="RuleBase" id="RU363039"/>
    </source>
</evidence>
<evidence type="ECO:0000259" key="14">
    <source>
        <dbReference type="Pfam" id="PF13603"/>
    </source>
</evidence>
<dbReference type="PANTHER" id="PTHR43740">
    <property type="entry name" value="LEUCYL-TRNA SYNTHETASE"/>
    <property type="match status" value="1"/>
</dbReference>
<keyword evidence="2 9" id="KW-0963">Cytoplasm</keyword>
<dbReference type="FunFam" id="3.90.740.10:FF:000017">
    <property type="entry name" value="Leucine--tRNA ligase"/>
    <property type="match status" value="1"/>
</dbReference>
<evidence type="ECO:0000313" key="15">
    <source>
        <dbReference type="EMBL" id="WPF24964.1"/>
    </source>
</evidence>
<comment type="similarity">
    <text evidence="1 9 10">Belongs to the class-I aminoacyl-tRNA synthetase family.</text>
</comment>
<dbReference type="FunFam" id="3.40.50.620:FF:000087">
    <property type="entry name" value="Leucine--tRNA ligase"/>
    <property type="match status" value="1"/>
</dbReference>
<dbReference type="InterPro" id="IPR015413">
    <property type="entry name" value="Methionyl/Leucyl_tRNA_Synth"/>
</dbReference>
<dbReference type="InterPro" id="IPR013155">
    <property type="entry name" value="M/V/L/I-tRNA-synth_anticd-bd"/>
</dbReference>
<dbReference type="RefSeq" id="WP_236881679.1">
    <property type="nucleotide sequence ID" value="NZ_CP137757.1"/>
</dbReference>
<dbReference type="Gene3D" id="1.10.730.10">
    <property type="entry name" value="Isoleucyl-tRNA Synthetase, Domain 1"/>
    <property type="match status" value="2"/>
</dbReference>
<dbReference type="SUPFAM" id="SSF50677">
    <property type="entry name" value="ValRS/IleRS/LeuRS editing domain"/>
    <property type="match status" value="1"/>
</dbReference>
<evidence type="ECO:0000256" key="11">
    <source>
        <dbReference type="SAM" id="MobiDB-lite"/>
    </source>
</evidence>
<dbReference type="CDD" id="cd07958">
    <property type="entry name" value="Anticodon_Ia_Leu_BEm"/>
    <property type="match status" value="1"/>
</dbReference>
<protein>
    <recommendedName>
        <fullName evidence="9">Leucine--tRNA ligase</fullName>
        <ecNumber evidence="9">6.1.1.4</ecNumber>
    </recommendedName>
    <alternativeName>
        <fullName evidence="9">Leucyl-tRNA synthetase</fullName>
        <shortName evidence="9">LeuRS</shortName>
    </alternativeName>
</protein>
<keyword evidence="6 9" id="KW-0648">Protein biosynthesis</keyword>
<dbReference type="Gene3D" id="3.40.50.620">
    <property type="entry name" value="HUPs"/>
    <property type="match status" value="3"/>
</dbReference>
<keyword evidence="4 9" id="KW-0547">Nucleotide-binding</keyword>
<dbReference type="GO" id="GO:0006429">
    <property type="term" value="P:leucyl-tRNA aminoacylation"/>
    <property type="evidence" value="ECO:0007669"/>
    <property type="project" value="UniProtKB-UniRule"/>
</dbReference>
<dbReference type="GO" id="GO:0004823">
    <property type="term" value="F:leucine-tRNA ligase activity"/>
    <property type="evidence" value="ECO:0007669"/>
    <property type="project" value="UniProtKB-UniRule"/>
</dbReference>
<feature type="compositionally biased region" description="Low complexity" evidence="11">
    <location>
        <begin position="14"/>
        <end position="44"/>
    </location>
</feature>
<evidence type="ECO:0000256" key="9">
    <source>
        <dbReference type="HAMAP-Rule" id="MF_00049"/>
    </source>
</evidence>
<dbReference type="KEGG" id="cpsk:Q0N40_10725"/>
<dbReference type="HAMAP" id="MF_00049_B">
    <property type="entry name" value="Leu_tRNA_synth_B"/>
    <property type="match status" value="1"/>
</dbReference>
<dbReference type="Pfam" id="PF13603">
    <property type="entry name" value="tRNA-synt_1_2"/>
    <property type="match status" value="1"/>
</dbReference>
<comment type="caution">
    <text evidence="9">Lacks conserved residue(s) required for the propagation of feature annotation.</text>
</comment>
<dbReference type="Proteomes" id="UP001174314">
    <property type="component" value="Chromosome"/>
</dbReference>
<dbReference type="GO" id="GO:0005524">
    <property type="term" value="F:ATP binding"/>
    <property type="evidence" value="ECO:0007669"/>
    <property type="project" value="UniProtKB-UniRule"/>
</dbReference>
<dbReference type="InterPro" id="IPR009080">
    <property type="entry name" value="tRNAsynth_Ia_anticodon-bd"/>
</dbReference>
<dbReference type="InterPro" id="IPR009008">
    <property type="entry name" value="Val/Leu/Ile-tRNA-synth_edit"/>
</dbReference>
<organism evidence="15 16">
    <name type="scientific">Corynebacterium pseudokroppenstedtii</name>
    <dbReference type="NCBI Taxonomy" id="2804917"/>
    <lineage>
        <taxon>Bacteria</taxon>
        <taxon>Bacillati</taxon>
        <taxon>Actinomycetota</taxon>
        <taxon>Actinomycetes</taxon>
        <taxon>Mycobacteriales</taxon>
        <taxon>Corynebacteriaceae</taxon>
        <taxon>Corynebacterium</taxon>
    </lineage>
</organism>
<dbReference type="EMBL" id="CP137757">
    <property type="protein sequence ID" value="WPF24964.1"/>
    <property type="molecule type" value="Genomic_DNA"/>
</dbReference>
<keyword evidence="16" id="KW-1185">Reference proteome</keyword>
<dbReference type="FunFam" id="3.40.50.620:FF:000060">
    <property type="entry name" value="Leucine--tRNA ligase"/>
    <property type="match status" value="1"/>
</dbReference>
<evidence type="ECO:0000256" key="1">
    <source>
        <dbReference type="ARBA" id="ARBA00005594"/>
    </source>
</evidence>
<dbReference type="GO" id="GO:0005829">
    <property type="term" value="C:cytosol"/>
    <property type="evidence" value="ECO:0007669"/>
    <property type="project" value="TreeGrafter"/>
</dbReference>
<evidence type="ECO:0000256" key="5">
    <source>
        <dbReference type="ARBA" id="ARBA00022840"/>
    </source>
</evidence>
<keyword evidence="7 9" id="KW-0030">Aminoacyl-tRNA synthetase</keyword>
<feature type="short sequence motif" description="'KMSKS' region" evidence="9">
    <location>
        <begin position="812"/>
        <end position="816"/>
    </location>
</feature>
<dbReference type="InterPro" id="IPR014729">
    <property type="entry name" value="Rossmann-like_a/b/a_fold"/>
</dbReference>
<keyword evidence="3 9" id="KW-0436">Ligase</keyword>
<dbReference type="EC" id="6.1.1.4" evidence="9"/>
<dbReference type="PRINTS" id="PR00985">
    <property type="entry name" value="TRNASYNTHLEU"/>
</dbReference>
<dbReference type="SUPFAM" id="SSF52374">
    <property type="entry name" value="Nucleotidylyl transferase"/>
    <property type="match status" value="1"/>
</dbReference>
<dbReference type="FunFam" id="1.10.730.10:FF:000011">
    <property type="entry name" value="Leucine--tRNA ligase chloroplastic/mitochondrial"/>
    <property type="match status" value="1"/>
</dbReference>
<comment type="catalytic activity">
    <reaction evidence="8 9">
        <text>tRNA(Leu) + L-leucine + ATP = L-leucyl-tRNA(Leu) + AMP + diphosphate</text>
        <dbReference type="Rhea" id="RHEA:11688"/>
        <dbReference type="Rhea" id="RHEA-COMP:9613"/>
        <dbReference type="Rhea" id="RHEA-COMP:9622"/>
        <dbReference type="ChEBI" id="CHEBI:30616"/>
        <dbReference type="ChEBI" id="CHEBI:33019"/>
        <dbReference type="ChEBI" id="CHEBI:57427"/>
        <dbReference type="ChEBI" id="CHEBI:78442"/>
        <dbReference type="ChEBI" id="CHEBI:78494"/>
        <dbReference type="ChEBI" id="CHEBI:456215"/>
        <dbReference type="EC" id="6.1.1.4"/>
    </reaction>
</comment>
<sequence length="1041" mass="116148">MTNPREKSPNGGQSTDHLTTSVSSSSHHTSSGSVPSRSSAPSITNNEPRFRYTAGLAAEIENAWHQRWSQEGIFNAPNPVGDLAPRDGGSDLPDDRIFVQDMFPYPSGVGLHVGHPLGYIATDVYARFHRMLGKNVLHTLGYDAYGLPAEQYAVQTGTHPRTTTEANIANMKRQLGRLGLGHDPRRSFATTDQDFYRWTQWIFLQIFNSWFDPEANAARPVSELREKLASGAVDVTSGPGYQSVDPDTGAAVEAAEQAGKSSAQLWEALDDAQREHIVETFRLVYRSRSTVNWAPGLGTVLANEEVTADGRSERGNFPVFRKKLTQWMMRITQYSDRLLDDLDLLDWPDKVKSMQRNWIGRSRGAEVTFTIPTNGPDHSAATCPVFTTRPDTLFGAEYLVLAPEHELVDEVVADQWPDLRAERSLSDDAIDRWTGGAATPAEAVKEYRASIVAKSDLERQENKEKTGVFLGVYATNPVNGRRIPVFIADYVLSGYGTGAIMAVPAHDERDYDFARVFELPITEVISGGDVTVEAFTGAGTAVNSANDDGLDINGLHLQDAKVRTIDWLAQRGVGKEKIQYKLRDWLFARQRYWGEPFPIVYDDNDVAHPLPESMLPVVLPDVDDYRPVSFDPDDAESEPHPPLAKATDWVNVELDLGDGPKKYRRDTNVMPQWAGSSWYELRYVDPTNQDALCDPENEKYWMGPTDQKKSGGVDLYVGGVEHAVLHLLYSRFWHKVLFDLGYVSSCEPYHRLFNQGYIQAFAYTDDRGVYIPAAEVVERDGSFWWVPSDGRNMDGVQTNEHGEIQVHQEYGKMGKSLKNAVSPEDICDNYGADTLRIYEMSMGPLDTSRPWATKDVVGSQRFLQRLWRLVVNESTGDLVVTDATPTDDDRRALHRTIAAVREDYAQLMDNTAVAKLIEYVNYVTKTYAGGAPREIVEPAVLLVAPLAPHIAEELWSRLGHTESLAHGPFPTFEEKWLVDDTVEIPVQVQGKVRSRINVATDASREDIEAAALDDAKVKEHVGDHEIKKVIVVPGRMVNVVI</sequence>
<feature type="domain" description="Methionyl/Leucyl tRNA synthetase" evidence="13">
    <location>
        <begin position="99"/>
        <end position="206"/>
    </location>
</feature>
<evidence type="ECO:0000256" key="6">
    <source>
        <dbReference type="ARBA" id="ARBA00022917"/>
    </source>
</evidence>
<keyword evidence="5 9" id="KW-0067">ATP-binding</keyword>
<evidence type="ECO:0000259" key="12">
    <source>
        <dbReference type="Pfam" id="PF08264"/>
    </source>
</evidence>
<gene>
    <name evidence="9" type="primary">leuS</name>
    <name evidence="15" type="ORF">Q0N40_10725</name>
</gene>
<evidence type="ECO:0000259" key="13">
    <source>
        <dbReference type="Pfam" id="PF09334"/>
    </source>
</evidence>
<dbReference type="FunFam" id="3.40.50.620:FF:000056">
    <property type="entry name" value="Leucine--tRNA ligase"/>
    <property type="match status" value="1"/>
</dbReference>
<dbReference type="SUPFAM" id="SSF47323">
    <property type="entry name" value="Anticodon-binding domain of a subclass of class I aminoacyl-tRNA synthetases"/>
    <property type="match status" value="1"/>
</dbReference>
<accession>A0AAU0PXP7</accession>
<dbReference type="InterPro" id="IPR025709">
    <property type="entry name" value="Leu_tRNA-synth_edit"/>
</dbReference>
<evidence type="ECO:0000313" key="16">
    <source>
        <dbReference type="Proteomes" id="UP001174314"/>
    </source>
</evidence>
<feature type="domain" description="Leucyl-tRNA synthetase editing" evidence="14">
    <location>
        <begin position="356"/>
        <end position="553"/>
    </location>
</feature>
<evidence type="ECO:0000256" key="2">
    <source>
        <dbReference type="ARBA" id="ARBA00022490"/>
    </source>
</evidence>
<feature type="region of interest" description="Disordered" evidence="11">
    <location>
        <begin position="1"/>
        <end position="46"/>
    </location>
</feature>
<comment type="subcellular location">
    <subcellularLocation>
        <location evidence="9">Cytoplasm</location>
    </subcellularLocation>
</comment>
<dbReference type="InterPro" id="IPR002302">
    <property type="entry name" value="Leu-tRNA-ligase"/>
</dbReference>
<dbReference type="FunFam" id="3.10.20.590:FF:000001">
    <property type="entry name" value="Leucine--tRNA ligase"/>
    <property type="match status" value="1"/>
</dbReference>
<reference evidence="15 16" key="1">
    <citation type="submission" date="2023-10" db="EMBL/GenBank/DDBJ databases">
        <title>complete genome sequence of Corynebacterium pseudokroppenstedtii P15-C1.</title>
        <authorList>
            <person name="Bruggemann H."/>
            <person name="Poehlein A."/>
        </authorList>
    </citation>
    <scope>NUCLEOTIDE SEQUENCE [LARGE SCALE GENOMIC DNA]</scope>
    <source>
        <strain evidence="15 16">P15_C1</strain>
    </source>
</reference>
<dbReference type="GO" id="GO:0002161">
    <property type="term" value="F:aminoacyl-tRNA deacylase activity"/>
    <property type="evidence" value="ECO:0007669"/>
    <property type="project" value="InterPro"/>
</dbReference>
<feature type="domain" description="Methionyl/Valyl/Leucyl/Isoleucyl-tRNA synthetase anticodon-binding" evidence="12">
    <location>
        <begin position="892"/>
        <end position="1003"/>
    </location>
</feature>
<name>A0AAU0PXP7_9CORY</name>
<dbReference type="PANTHER" id="PTHR43740:SF2">
    <property type="entry name" value="LEUCINE--TRNA LIGASE, MITOCHONDRIAL"/>
    <property type="match status" value="1"/>
</dbReference>